<dbReference type="Proteomes" id="UP000019402">
    <property type="component" value="Unassembled WGS sequence"/>
</dbReference>
<dbReference type="Gene3D" id="3.40.50.300">
    <property type="entry name" value="P-loop containing nucleotide triphosphate hydrolases"/>
    <property type="match status" value="2"/>
</dbReference>
<name>W7YQF9_9BACT</name>
<evidence type="ECO:0000259" key="2">
    <source>
        <dbReference type="Pfam" id="PF13304"/>
    </source>
</evidence>
<evidence type="ECO:0000259" key="1">
    <source>
        <dbReference type="Pfam" id="PF13175"/>
    </source>
</evidence>
<dbReference type="OrthoDB" id="9792800at2"/>
<feature type="domain" description="Endonuclease GajA/Old nuclease/RecF-like AAA" evidence="1">
    <location>
        <begin position="1"/>
        <end position="241"/>
    </location>
</feature>
<dbReference type="InterPro" id="IPR041685">
    <property type="entry name" value="AAA_GajA/Old/RecF-like"/>
</dbReference>
<proteinExistence type="predicted"/>
<dbReference type="STRING" id="869213.GCA_000517085_01061"/>
<dbReference type="GO" id="GO:0016887">
    <property type="term" value="F:ATP hydrolysis activity"/>
    <property type="evidence" value="ECO:0007669"/>
    <property type="project" value="InterPro"/>
</dbReference>
<dbReference type="PANTHER" id="PTHR43581:SF4">
    <property type="entry name" value="ATP_GTP PHOSPHATASE"/>
    <property type="match status" value="1"/>
</dbReference>
<dbReference type="GO" id="GO:0005524">
    <property type="term" value="F:ATP binding"/>
    <property type="evidence" value="ECO:0007669"/>
    <property type="project" value="InterPro"/>
</dbReference>
<dbReference type="AlphaFoldDB" id="W7YQF9"/>
<dbReference type="InterPro" id="IPR003959">
    <property type="entry name" value="ATPase_AAA_core"/>
</dbReference>
<reference evidence="3 4" key="1">
    <citation type="journal article" date="2014" name="Genome Announc.">
        <title>Draft Genome Sequence of Cytophaga fermentans JCM 21142T, a Facultative Anaerobe Isolated from Marine Mud.</title>
        <authorList>
            <person name="Starns D."/>
            <person name="Oshima K."/>
            <person name="Suda W."/>
            <person name="Iino T."/>
            <person name="Yuki M."/>
            <person name="Inoue J."/>
            <person name="Kitamura K."/>
            <person name="Iida T."/>
            <person name="Darby A."/>
            <person name="Hattori M."/>
            <person name="Ohkuma M."/>
        </authorList>
    </citation>
    <scope>NUCLEOTIDE SEQUENCE [LARGE SCALE GENOMIC DNA]</scope>
    <source>
        <strain evidence="3 4">JCM 21142</strain>
    </source>
</reference>
<protein>
    <recommendedName>
        <fullName evidence="5">AAA domain-containing protein</fullName>
    </recommendedName>
</protein>
<evidence type="ECO:0000313" key="4">
    <source>
        <dbReference type="Proteomes" id="UP000019402"/>
    </source>
</evidence>
<dbReference type="PANTHER" id="PTHR43581">
    <property type="entry name" value="ATP/GTP PHOSPHATASE"/>
    <property type="match status" value="1"/>
</dbReference>
<comment type="caution">
    <text evidence="3">The sequence shown here is derived from an EMBL/GenBank/DDBJ whole genome shotgun (WGS) entry which is preliminary data.</text>
</comment>
<dbReference type="eggNOG" id="COG4938">
    <property type="taxonomic scope" value="Bacteria"/>
</dbReference>
<evidence type="ECO:0000313" key="3">
    <source>
        <dbReference type="EMBL" id="GAF04639.1"/>
    </source>
</evidence>
<organism evidence="3 4">
    <name type="scientific">Saccharicrinis fermentans DSM 9555 = JCM 21142</name>
    <dbReference type="NCBI Taxonomy" id="869213"/>
    <lineage>
        <taxon>Bacteria</taxon>
        <taxon>Pseudomonadati</taxon>
        <taxon>Bacteroidota</taxon>
        <taxon>Bacteroidia</taxon>
        <taxon>Marinilabiliales</taxon>
        <taxon>Marinilabiliaceae</taxon>
        <taxon>Saccharicrinis</taxon>
    </lineage>
</organism>
<accession>W7YQF9</accession>
<gene>
    <name evidence="3" type="ORF">JCM21142_93351</name>
</gene>
<sequence>MINKIGIQNFRVFKDLHEFELKPYTLLTGTNNSGKSALQKILFLLKKSVVKNYDITSFDQLKFDSEVMGTIEDYFKNLNYQNTNNQLVLTFSVSDEKGESIDYKLVYEPSIENNIHLKEAEIYKDNEKVMWFDKIPFEQYIEENKWLNSEVKSDAFKNKYVWRINPDTDPEKLPLYIYNTLLQQKKEEIRQYYIARIDQMSDIGEYSEKQEMWKDKLEKEGFSFSDERAHELVKPILDKNRDLAPTDFRYVWDNKLNAPWQFDRQLKQACNAFYDLNDEILIPSKLSQVVLKTENFFEASFTDTKLKKLRETLIKNEIFTREAFLNSYKDFELALIYLVAYQQKSITQRLIYGSNKEDYLLIQKELEFVEFFKYHATRNNVNELLNRALITKNAIVNILLSEDYRLLFKNDSKTNRKSFLRVYNEHSPIKNTNSPTNQKEEIKNLGDICDRIQEAVLEPIALLGKSLKNDITTIRFGMHETALKRLFFYADRNSHNSIYYDFAKTILGDNKSEHSNLKFVNQWLAHFEIGEALVIKPIVIENSEVGISYNILNDNKEYSVGDYGLGVNMLLLLLIRIVEAKENAILMLEEPESNLHPAFQSKLAELLADAHEHYHIRFVVETHSEYLIRKFQYLVASPKYSVKADDVSISYLYHPDKIPQGKKQVEKLEIRPDGILKQDFGEGFFDENARLTMDLLKLQNQN</sequence>
<dbReference type="Pfam" id="PF13304">
    <property type="entry name" value="AAA_21"/>
    <property type="match status" value="1"/>
</dbReference>
<dbReference type="RefSeq" id="WP_027470977.1">
    <property type="nucleotide sequence ID" value="NZ_BAMD01000051.1"/>
</dbReference>
<dbReference type="InterPro" id="IPR051396">
    <property type="entry name" value="Bact_Antivir_Def_Nuclease"/>
</dbReference>
<keyword evidence="4" id="KW-1185">Reference proteome</keyword>
<evidence type="ECO:0008006" key="5">
    <source>
        <dbReference type="Google" id="ProtNLM"/>
    </source>
</evidence>
<dbReference type="EMBL" id="BAMD01000051">
    <property type="protein sequence ID" value="GAF04639.1"/>
    <property type="molecule type" value="Genomic_DNA"/>
</dbReference>
<dbReference type="Pfam" id="PF13175">
    <property type="entry name" value="AAA_15"/>
    <property type="match status" value="1"/>
</dbReference>
<dbReference type="SUPFAM" id="SSF52540">
    <property type="entry name" value="P-loop containing nucleoside triphosphate hydrolases"/>
    <property type="match status" value="1"/>
</dbReference>
<feature type="domain" description="ATPase AAA-type core" evidence="2">
    <location>
        <begin position="414"/>
        <end position="628"/>
    </location>
</feature>
<dbReference type="InterPro" id="IPR027417">
    <property type="entry name" value="P-loop_NTPase"/>
</dbReference>